<feature type="compositionally biased region" description="Pro residues" evidence="4">
    <location>
        <begin position="200"/>
        <end position="210"/>
    </location>
</feature>
<feature type="region of interest" description="Disordered" evidence="4">
    <location>
        <begin position="1"/>
        <end position="127"/>
    </location>
</feature>
<dbReference type="PANTHER" id="PTHR11527">
    <property type="entry name" value="HEAT-SHOCK PROTEIN 20 FAMILY MEMBER"/>
    <property type="match status" value="1"/>
</dbReference>
<dbReference type="PROSITE" id="PS01031">
    <property type="entry name" value="SHSP"/>
    <property type="match status" value="1"/>
</dbReference>
<evidence type="ECO:0000259" key="5">
    <source>
        <dbReference type="PROSITE" id="PS01031"/>
    </source>
</evidence>
<dbReference type="Proteomes" id="UP000027002">
    <property type="component" value="Chromosome 2"/>
</dbReference>
<dbReference type="EMBL" id="CP072754">
    <property type="protein sequence ID" value="QUC18424.1"/>
    <property type="molecule type" value="Genomic_DNA"/>
</dbReference>
<evidence type="ECO:0000313" key="6">
    <source>
        <dbReference type="EMBL" id="QUC18424.1"/>
    </source>
</evidence>
<feature type="compositionally biased region" description="Basic and acidic residues" evidence="4">
    <location>
        <begin position="141"/>
        <end position="155"/>
    </location>
</feature>
<feature type="compositionally biased region" description="Basic residues" evidence="4">
    <location>
        <begin position="63"/>
        <end position="106"/>
    </location>
</feature>
<dbReference type="Pfam" id="PF00011">
    <property type="entry name" value="HSP20"/>
    <property type="match status" value="1"/>
</dbReference>
<feature type="compositionally biased region" description="Polar residues" evidence="4">
    <location>
        <begin position="9"/>
        <end position="18"/>
    </location>
</feature>
<evidence type="ECO:0000256" key="1">
    <source>
        <dbReference type="ARBA" id="ARBA00023016"/>
    </source>
</evidence>
<dbReference type="RefSeq" id="XP_042996097.1">
    <property type="nucleotide sequence ID" value="XM_043140163.1"/>
</dbReference>
<gene>
    <name evidence="6" type="ORF">UV8b_02665</name>
</gene>
<dbReference type="GeneID" id="66063443"/>
<sequence>MAAPHSRSQDQQSSTSPNLWEFVSNAGDPGAFLGHGVDHQRSPPFPNFTGGFPFAGGSFSHRGPPHPPHHHPRQHHHPHHHPRQHHHPHHHHHPRHHHHHHHHPHHHPDGRGPPHPRPDPPLNPWTPDPDCSEWSICGRHHDQQAHQHGGPETRRGPPHCPDSSDDEASPSGDKTADENATEASPDTAAADPATPEDGQYPPPPPPPPPYGRECGRRGNGRFGGRRGRHAGMRHRGPHCPRGSQAFDFAGMMHGLVDHPFFQALRDQAERHRGATPAEDVDLFAPPVDVFDLEQAFVLHVALPGARKEDVGVSWNPHTGALTVSGAVHRLGDEHAIQRMVSAERRVGLFRRSVRLPPPGPAADKEDVDGFSITAKLEDGLLVVTVPKMEKEWTEVRKVDVE</sequence>
<evidence type="ECO:0000256" key="3">
    <source>
        <dbReference type="RuleBase" id="RU003616"/>
    </source>
</evidence>
<feature type="compositionally biased region" description="Basic and acidic residues" evidence="4">
    <location>
        <begin position="107"/>
        <end position="118"/>
    </location>
</feature>
<proteinExistence type="inferred from homology"/>
<feature type="domain" description="SHSP" evidence="5">
    <location>
        <begin position="278"/>
        <end position="401"/>
    </location>
</feature>
<dbReference type="InterPro" id="IPR031107">
    <property type="entry name" value="Small_HSP"/>
</dbReference>
<organism evidence="6 7">
    <name type="scientific">Ustilaginoidea virens</name>
    <name type="common">Rice false smut fungus</name>
    <name type="synonym">Villosiclava virens</name>
    <dbReference type="NCBI Taxonomy" id="1159556"/>
    <lineage>
        <taxon>Eukaryota</taxon>
        <taxon>Fungi</taxon>
        <taxon>Dikarya</taxon>
        <taxon>Ascomycota</taxon>
        <taxon>Pezizomycotina</taxon>
        <taxon>Sordariomycetes</taxon>
        <taxon>Hypocreomycetidae</taxon>
        <taxon>Hypocreales</taxon>
        <taxon>Clavicipitaceae</taxon>
        <taxon>Ustilaginoidea</taxon>
    </lineage>
</organism>
<dbReference type="KEGG" id="uvi:66063443"/>
<dbReference type="CDD" id="cd06464">
    <property type="entry name" value="ACD_sHsps-like"/>
    <property type="match status" value="1"/>
</dbReference>
<dbReference type="InterPro" id="IPR008978">
    <property type="entry name" value="HSP20-like_chaperone"/>
</dbReference>
<accession>A0A8E5HMX2</accession>
<keyword evidence="1" id="KW-0346">Stress response</keyword>
<dbReference type="InterPro" id="IPR002068">
    <property type="entry name" value="A-crystallin/Hsp20_dom"/>
</dbReference>
<protein>
    <recommendedName>
        <fullName evidence="5">SHSP domain-containing protein</fullName>
    </recommendedName>
</protein>
<feature type="compositionally biased region" description="Basic residues" evidence="4">
    <location>
        <begin position="223"/>
        <end position="238"/>
    </location>
</feature>
<keyword evidence="7" id="KW-1185">Reference proteome</keyword>
<feature type="region of interest" description="Disordered" evidence="4">
    <location>
        <begin position="141"/>
        <end position="239"/>
    </location>
</feature>
<dbReference type="OrthoDB" id="5511210at2759"/>
<feature type="compositionally biased region" description="Low complexity" evidence="4">
    <location>
        <begin position="181"/>
        <end position="197"/>
    </location>
</feature>
<evidence type="ECO:0000313" key="7">
    <source>
        <dbReference type="Proteomes" id="UP000027002"/>
    </source>
</evidence>
<dbReference type="SUPFAM" id="SSF49764">
    <property type="entry name" value="HSP20-like chaperones"/>
    <property type="match status" value="1"/>
</dbReference>
<evidence type="ECO:0000256" key="2">
    <source>
        <dbReference type="PROSITE-ProRule" id="PRU00285"/>
    </source>
</evidence>
<name>A0A8E5HMX2_USTVR</name>
<comment type="similarity">
    <text evidence="2 3">Belongs to the small heat shock protein (HSP20) family.</text>
</comment>
<dbReference type="AlphaFoldDB" id="A0A8E5HMX2"/>
<reference evidence="6" key="1">
    <citation type="submission" date="2020-03" db="EMBL/GenBank/DDBJ databases">
        <title>A mixture of massive structural variations and highly conserved coding sequences in Ustilaginoidea virens genome.</title>
        <authorList>
            <person name="Zhang K."/>
            <person name="Zhao Z."/>
            <person name="Zhang Z."/>
            <person name="Li Y."/>
            <person name="Hsiang T."/>
            <person name="Sun W."/>
        </authorList>
    </citation>
    <scope>NUCLEOTIDE SEQUENCE</scope>
    <source>
        <strain evidence="6">UV-8b</strain>
    </source>
</reference>
<dbReference type="Gene3D" id="2.60.40.790">
    <property type="match status" value="1"/>
</dbReference>
<feature type="compositionally biased region" description="Low complexity" evidence="4">
    <location>
        <begin position="47"/>
        <end position="57"/>
    </location>
</feature>
<evidence type="ECO:0000256" key="4">
    <source>
        <dbReference type="SAM" id="MobiDB-lite"/>
    </source>
</evidence>